<dbReference type="AlphaFoldDB" id="A0AAD8EP69"/>
<reference evidence="2" key="1">
    <citation type="journal article" date="2023" name="IScience">
        <title>Live-bearing cockroach genome reveals convergent evolutionary mechanisms linked to viviparity in insects and beyond.</title>
        <authorList>
            <person name="Fouks B."/>
            <person name="Harrison M.C."/>
            <person name="Mikhailova A.A."/>
            <person name="Marchal E."/>
            <person name="English S."/>
            <person name="Carruthers M."/>
            <person name="Jennings E.C."/>
            <person name="Chiamaka E.L."/>
            <person name="Frigard R.A."/>
            <person name="Pippel M."/>
            <person name="Attardo G.M."/>
            <person name="Benoit J.B."/>
            <person name="Bornberg-Bauer E."/>
            <person name="Tobe S.S."/>
        </authorList>
    </citation>
    <scope>NUCLEOTIDE SEQUENCE</scope>
    <source>
        <strain evidence="2">Stay&amp;Tobe</strain>
    </source>
</reference>
<evidence type="ECO:0000313" key="2">
    <source>
        <dbReference type="EMBL" id="KAJ9597448.1"/>
    </source>
</evidence>
<feature type="region of interest" description="Disordered" evidence="1">
    <location>
        <begin position="1"/>
        <end position="33"/>
    </location>
</feature>
<name>A0AAD8EP69_DIPPU</name>
<organism evidence="2 3">
    <name type="scientific">Diploptera punctata</name>
    <name type="common">Pacific beetle cockroach</name>
    <dbReference type="NCBI Taxonomy" id="6984"/>
    <lineage>
        <taxon>Eukaryota</taxon>
        <taxon>Metazoa</taxon>
        <taxon>Ecdysozoa</taxon>
        <taxon>Arthropoda</taxon>
        <taxon>Hexapoda</taxon>
        <taxon>Insecta</taxon>
        <taxon>Pterygota</taxon>
        <taxon>Neoptera</taxon>
        <taxon>Polyneoptera</taxon>
        <taxon>Dictyoptera</taxon>
        <taxon>Blattodea</taxon>
        <taxon>Blaberoidea</taxon>
        <taxon>Blaberidae</taxon>
        <taxon>Diplopterinae</taxon>
        <taxon>Diploptera</taxon>
    </lineage>
</organism>
<evidence type="ECO:0000256" key="1">
    <source>
        <dbReference type="SAM" id="MobiDB-lite"/>
    </source>
</evidence>
<gene>
    <name evidence="2" type="ORF">L9F63_011669</name>
</gene>
<dbReference type="EMBL" id="JASPKZ010001607">
    <property type="protein sequence ID" value="KAJ9597448.1"/>
    <property type="molecule type" value="Genomic_DNA"/>
</dbReference>
<keyword evidence="3" id="KW-1185">Reference proteome</keyword>
<feature type="compositionally biased region" description="Basic residues" evidence="1">
    <location>
        <begin position="55"/>
        <end position="64"/>
    </location>
</feature>
<accession>A0AAD8EP69</accession>
<protein>
    <submittedName>
        <fullName evidence="2">Uncharacterized protein</fullName>
    </submittedName>
</protein>
<dbReference type="Proteomes" id="UP001233999">
    <property type="component" value="Unassembled WGS sequence"/>
</dbReference>
<evidence type="ECO:0000313" key="3">
    <source>
        <dbReference type="Proteomes" id="UP001233999"/>
    </source>
</evidence>
<proteinExistence type="predicted"/>
<comment type="caution">
    <text evidence="2">The sequence shown here is derived from an EMBL/GenBank/DDBJ whole genome shotgun (WGS) entry which is preliminary data.</text>
</comment>
<feature type="non-terminal residue" evidence="2">
    <location>
        <position position="110"/>
    </location>
</feature>
<sequence length="110" mass="12383">MSKDEEHGSQGPLWRRMSRSVSDSTLRHPRPNLTLPLPSVTSLMQFKKELSLSRRSSRVSHRKSFISTTSPNPSSMSLSYFRSSLHSGSPLESPRMSPNQHFAFAPVKSI</sequence>
<reference evidence="2" key="2">
    <citation type="submission" date="2023-05" db="EMBL/GenBank/DDBJ databases">
        <authorList>
            <person name="Fouks B."/>
        </authorList>
    </citation>
    <scope>NUCLEOTIDE SEQUENCE</scope>
    <source>
        <strain evidence="2">Stay&amp;Tobe</strain>
        <tissue evidence="2">Testes</tissue>
    </source>
</reference>
<feature type="region of interest" description="Disordered" evidence="1">
    <location>
        <begin position="54"/>
        <end position="74"/>
    </location>
</feature>